<dbReference type="InterPro" id="IPR003140">
    <property type="entry name" value="PLipase/COase/thioEstase"/>
</dbReference>
<reference evidence="4 5" key="1">
    <citation type="journal article" date="2019" name="J Genomics">
        <title>The Draft Genome of a Hydrogen-producing Cyanobacterium, Arthrospira platensis NIES-46.</title>
        <authorList>
            <person name="Suzuki S."/>
            <person name="Yamaguchi H."/>
            <person name="Kawachi M."/>
        </authorList>
    </citation>
    <scope>NUCLEOTIDE SEQUENCE [LARGE SCALE GENOMIC DNA]</scope>
    <source>
        <strain evidence="4 5">NIES-46</strain>
    </source>
</reference>
<comment type="caution">
    <text evidence="4">The sequence shown here is derived from an EMBL/GenBank/DDBJ whole genome shotgun (WGS) entry which is preliminary data.</text>
</comment>
<dbReference type="InterPro" id="IPR029058">
    <property type="entry name" value="AB_hydrolase_fold"/>
</dbReference>
<sequence length="207" mass="23106">MSLHSYTVKPENPENPEGLIIFLHGWGANCEDLTFLAPMLKLPDYWFEFPEAPFPHPQVPGGRAWYALETQEYDGIEESREKLIDWLHSIAKTTGIPPQRTILGGFSQGGAMTFDVGRTMGFAGLIVLSGYLHFKPEPQQTPLPPILMAHGKQDMVVPLGAAHQARDSFQKLGATVEYHEYNMGHEICPDILGLIQSFVIKTLPNNH</sequence>
<accession>A0A5M3TC29</accession>
<proteinExistence type="inferred from homology"/>
<evidence type="ECO:0000313" key="5">
    <source>
        <dbReference type="Proteomes" id="UP000326169"/>
    </source>
</evidence>
<dbReference type="InterPro" id="IPR050565">
    <property type="entry name" value="LYPA1-2/EST-like"/>
</dbReference>
<dbReference type="EMBL" id="BIMW01000117">
    <property type="protein sequence ID" value="GCE94989.1"/>
    <property type="molecule type" value="Genomic_DNA"/>
</dbReference>
<comment type="similarity">
    <text evidence="1">Belongs to the AB hydrolase superfamily. AB hydrolase 2 family.</text>
</comment>
<dbReference type="SUPFAM" id="SSF53474">
    <property type="entry name" value="alpha/beta-Hydrolases"/>
    <property type="match status" value="1"/>
</dbReference>
<name>A0A5M3TC29_LIMPL</name>
<feature type="domain" description="Phospholipase/carboxylesterase/thioesterase" evidence="3">
    <location>
        <begin position="14"/>
        <end position="201"/>
    </location>
</feature>
<evidence type="ECO:0000259" key="3">
    <source>
        <dbReference type="Pfam" id="PF02230"/>
    </source>
</evidence>
<keyword evidence="5" id="KW-1185">Reference proteome</keyword>
<organism evidence="4 5">
    <name type="scientific">Limnospira platensis NIES-46</name>
    <dbReference type="NCBI Taxonomy" id="1236695"/>
    <lineage>
        <taxon>Bacteria</taxon>
        <taxon>Bacillati</taxon>
        <taxon>Cyanobacteriota</taxon>
        <taxon>Cyanophyceae</taxon>
        <taxon>Oscillatoriophycideae</taxon>
        <taxon>Oscillatoriales</taxon>
        <taxon>Sirenicapillariaceae</taxon>
        <taxon>Limnospira</taxon>
    </lineage>
</organism>
<dbReference type="Proteomes" id="UP000326169">
    <property type="component" value="Unassembled WGS sequence"/>
</dbReference>
<dbReference type="Gene3D" id="3.40.50.1820">
    <property type="entry name" value="alpha/beta hydrolase"/>
    <property type="match status" value="1"/>
</dbReference>
<dbReference type="RefSeq" id="WP_006617627.1">
    <property type="nucleotide sequence ID" value="NZ_BIMW01000117.1"/>
</dbReference>
<protein>
    <submittedName>
        <fullName evidence="4">Serine esterase</fullName>
    </submittedName>
</protein>
<dbReference type="Pfam" id="PF02230">
    <property type="entry name" value="Abhydrolase_2"/>
    <property type="match status" value="1"/>
</dbReference>
<keyword evidence="2" id="KW-0378">Hydrolase</keyword>
<evidence type="ECO:0000256" key="2">
    <source>
        <dbReference type="ARBA" id="ARBA00022801"/>
    </source>
</evidence>
<dbReference type="PANTHER" id="PTHR10655">
    <property type="entry name" value="LYSOPHOSPHOLIPASE-RELATED"/>
    <property type="match status" value="1"/>
</dbReference>
<dbReference type="GeneID" id="301683855"/>
<dbReference type="PANTHER" id="PTHR10655:SF17">
    <property type="entry name" value="LYSOPHOSPHOLIPASE-LIKE PROTEIN 1"/>
    <property type="match status" value="1"/>
</dbReference>
<gene>
    <name evidence="4" type="ORF">NIES46_30500</name>
</gene>
<evidence type="ECO:0000313" key="4">
    <source>
        <dbReference type="EMBL" id="GCE94989.1"/>
    </source>
</evidence>
<evidence type="ECO:0000256" key="1">
    <source>
        <dbReference type="ARBA" id="ARBA00006499"/>
    </source>
</evidence>